<evidence type="ECO:0000256" key="1">
    <source>
        <dbReference type="SAM" id="Phobius"/>
    </source>
</evidence>
<dbReference type="KEGG" id="cpis:HS961_06935"/>
<keyword evidence="1" id="KW-1133">Transmembrane helix</keyword>
<proteinExistence type="predicted"/>
<organism evidence="3 4">
    <name type="scientific">Comamonas piscis</name>
    <dbReference type="NCBI Taxonomy" id="1562974"/>
    <lineage>
        <taxon>Bacteria</taxon>
        <taxon>Pseudomonadati</taxon>
        <taxon>Pseudomonadota</taxon>
        <taxon>Betaproteobacteria</taxon>
        <taxon>Burkholderiales</taxon>
        <taxon>Comamonadaceae</taxon>
        <taxon>Comamonas</taxon>
    </lineage>
</organism>
<accession>A0A7G5EF20</accession>
<keyword evidence="2" id="KW-0732">Signal</keyword>
<keyword evidence="1" id="KW-0472">Membrane</keyword>
<dbReference type="EMBL" id="CP058554">
    <property type="protein sequence ID" value="QMV72595.1"/>
    <property type="molecule type" value="Genomic_DNA"/>
</dbReference>
<gene>
    <name evidence="3" type="ORF">HS961_06935</name>
</gene>
<feature type="chain" id="PRO_5028979833" description="IPTL-CTERM sorting domain-containing protein" evidence="2">
    <location>
        <begin position="24"/>
        <end position="212"/>
    </location>
</feature>
<keyword evidence="1" id="KW-0812">Transmembrane</keyword>
<feature type="transmembrane region" description="Helical" evidence="1">
    <location>
        <begin position="187"/>
        <end position="205"/>
    </location>
</feature>
<sequence length="212" mass="21764">MKKLLCASAVALAVGGFASAANAAPVQWTLTNVQFVDGGRATGSYVFDASTGTISGVNISTTGTEGTPAATFVTTCNGTNCSAVPPDPEQYIVFVPADNSDLTGKQALYLDLSSAMTDAGGTIPINPPQGEPEGQPEAVALRTKAFTGVCQDIDCEALPGNLRMVASGQVVGRAVAAPASTTAVPMMAPWSLALLSLLLAPLAWLHKRRQQR</sequence>
<evidence type="ECO:0008006" key="5">
    <source>
        <dbReference type="Google" id="ProtNLM"/>
    </source>
</evidence>
<reference evidence="3 4" key="1">
    <citation type="journal article" date="2020" name="G3 (Bethesda)">
        <title>CeMbio - The Caenorhabditis elegans Microbiome Resource.</title>
        <authorList>
            <person name="Dirksen P."/>
            <person name="Assie A."/>
            <person name="Zimmermann J."/>
            <person name="Zhang F."/>
            <person name="Tietje A.M."/>
            <person name="Marsh S.A."/>
            <person name="Felix M.A."/>
            <person name="Shapira M."/>
            <person name="Kaleta C."/>
            <person name="Schulenburg H."/>
            <person name="Samuel B."/>
        </authorList>
    </citation>
    <scope>NUCLEOTIDE SEQUENCE [LARGE SCALE GENOMIC DNA]</scope>
    <source>
        <strain evidence="3 4">BIGb0172</strain>
    </source>
</reference>
<dbReference type="Proteomes" id="UP000515240">
    <property type="component" value="Chromosome"/>
</dbReference>
<evidence type="ECO:0000313" key="4">
    <source>
        <dbReference type="Proteomes" id="UP000515240"/>
    </source>
</evidence>
<protein>
    <recommendedName>
        <fullName evidence="5">IPTL-CTERM sorting domain-containing protein</fullName>
    </recommendedName>
</protein>
<evidence type="ECO:0000256" key="2">
    <source>
        <dbReference type="SAM" id="SignalP"/>
    </source>
</evidence>
<evidence type="ECO:0000313" key="3">
    <source>
        <dbReference type="EMBL" id="QMV72595.1"/>
    </source>
</evidence>
<feature type="signal peptide" evidence="2">
    <location>
        <begin position="1"/>
        <end position="23"/>
    </location>
</feature>
<dbReference type="RefSeq" id="WP_182327010.1">
    <property type="nucleotide sequence ID" value="NZ_CP058554.1"/>
</dbReference>
<name>A0A7G5EF20_9BURK</name>
<keyword evidence="4" id="KW-1185">Reference proteome</keyword>
<dbReference type="AlphaFoldDB" id="A0A7G5EF20"/>